<dbReference type="OrthoDB" id="9773087at2"/>
<keyword evidence="10" id="KW-1185">Reference proteome</keyword>
<feature type="binding site" evidence="8">
    <location>
        <position position="61"/>
    </location>
    <ligand>
        <name>beta-alanine</name>
        <dbReference type="ChEBI" id="CHEBI:57966"/>
    </ligand>
</feature>
<dbReference type="Proteomes" id="UP000256708">
    <property type="component" value="Unassembled WGS sequence"/>
</dbReference>
<feature type="binding site" evidence="8">
    <location>
        <begin position="185"/>
        <end position="188"/>
    </location>
    <ligand>
        <name>ATP</name>
        <dbReference type="ChEBI" id="CHEBI:30616"/>
    </ligand>
</feature>
<evidence type="ECO:0000256" key="1">
    <source>
        <dbReference type="ARBA" id="ARBA00004990"/>
    </source>
</evidence>
<dbReference type="GO" id="GO:0015940">
    <property type="term" value="P:pantothenate biosynthetic process"/>
    <property type="evidence" value="ECO:0007669"/>
    <property type="project" value="UniProtKB-UniRule"/>
</dbReference>
<feature type="binding site" evidence="8">
    <location>
        <begin position="148"/>
        <end position="151"/>
    </location>
    <ligand>
        <name>ATP</name>
        <dbReference type="ChEBI" id="CHEBI:30616"/>
    </ligand>
</feature>
<proteinExistence type="inferred from homology"/>
<evidence type="ECO:0000256" key="6">
    <source>
        <dbReference type="ARBA" id="ARBA00022840"/>
    </source>
</evidence>
<gene>
    <name evidence="8" type="primary">panC</name>
    <name evidence="9" type="ORF">DXT99_14475</name>
</gene>
<keyword evidence="6 8" id="KW-0067">ATP-binding</keyword>
<comment type="subunit">
    <text evidence="8">Homodimer.</text>
</comment>
<comment type="similarity">
    <text evidence="2 8">Belongs to the pantothenate synthetase family.</text>
</comment>
<dbReference type="Gene3D" id="3.40.50.620">
    <property type="entry name" value="HUPs"/>
    <property type="match status" value="1"/>
</dbReference>
<comment type="subcellular location">
    <subcellularLocation>
        <location evidence="8">Cytoplasm</location>
    </subcellularLocation>
</comment>
<dbReference type="InterPro" id="IPR014729">
    <property type="entry name" value="Rossmann-like_a/b/a_fold"/>
</dbReference>
<dbReference type="InterPro" id="IPR042176">
    <property type="entry name" value="Pantoate_ligase_C"/>
</dbReference>
<sequence length="288" mass="32130">MEVIKQVSTIRQRVQAFRCGGKSIGFVPTMGALHEGHLQLLQASAQENDVTICSIFVNPTQFNNPDDYKLYPRTLDQDTELLKTVGCDVLFAPSPEEVYPQQQPLLQFSFGALEDVMEGERRPGHFNGVATIVSKLFHLVQPHRAYFGQKDLQQVAIVRQLVHTLSFDLELVCYPTVREEDGLAMSSRNTRLNEEQRQIAPSLYKGLKLAEAQLRKQPVAVIKATVAAYLESVEGVELEYFEIADPSTLQPVEDVTNVQEVALCIAAVVGPVRLIDNILVNLNEVQVV</sequence>
<feature type="active site" description="Proton donor" evidence="8">
    <location>
        <position position="37"/>
    </location>
</feature>
<dbReference type="GO" id="GO:0005829">
    <property type="term" value="C:cytosol"/>
    <property type="evidence" value="ECO:0007669"/>
    <property type="project" value="TreeGrafter"/>
</dbReference>
<feature type="binding site" evidence="8">
    <location>
        <begin position="30"/>
        <end position="37"/>
    </location>
    <ligand>
        <name>ATP</name>
        <dbReference type="ChEBI" id="CHEBI:30616"/>
    </ligand>
</feature>
<organism evidence="9 10">
    <name type="scientific">Pontibacter diazotrophicus</name>
    <dbReference type="NCBI Taxonomy" id="1400979"/>
    <lineage>
        <taxon>Bacteria</taxon>
        <taxon>Pseudomonadati</taxon>
        <taxon>Bacteroidota</taxon>
        <taxon>Cytophagia</taxon>
        <taxon>Cytophagales</taxon>
        <taxon>Hymenobacteraceae</taxon>
        <taxon>Pontibacter</taxon>
    </lineage>
</organism>
<keyword evidence="4 8" id="KW-0566">Pantothenate biosynthesis</keyword>
<dbReference type="PANTHER" id="PTHR21299:SF1">
    <property type="entry name" value="PANTOATE--BETA-ALANINE LIGASE"/>
    <property type="match status" value="1"/>
</dbReference>
<evidence type="ECO:0000313" key="9">
    <source>
        <dbReference type="EMBL" id="RDV14454.1"/>
    </source>
</evidence>
<dbReference type="EC" id="6.3.2.1" evidence="8"/>
<evidence type="ECO:0000313" key="10">
    <source>
        <dbReference type="Proteomes" id="UP000256708"/>
    </source>
</evidence>
<evidence type="ECO:0000256" key="5">
    <source>
        <dbReference type="ARBA" id="ARBA00022741"/>
    </source>
</evidence>
<comment type="catalytic activity">
    <reaction evidence="7 8">
        <text>(R)-pantoate + beta-alanine + ATP = (R)-pantothenate + AMP + diphosphate + H(+)</text>
        <dbReference type="Rhea" id="RHEA:10912"/>
        <dbReference type="ChEBI" id="CHEBI:15378"/>
        <dbReference type="ChEBI" id="CHEBI:15980"/>
        <dbReference type="ChEBI" id="CHEBI:29032"/>
        <dbReference type="ChEBI" id="CHEBI:30616"/>
        <dbReference type="ChEBI" id="CHEBI:33019"/>
        <dbReference type="ChEBI" id="CHEBI:57966"/>
        <dbReference type="ChEBI" id="CHEBI:456215"/>
        <dbReference type="EC" id="6.3.2.1"/>
    </reaction>
</comment>
<dbReference type="Pfam" id="PF02569">
    <property type="entry name" value="Pantoate_ligase"/>
    <property type="match status" value="1"/>
</dbReference>
<comment type="pathway">
    <text evidence="1 8">Cofactor biosynthesis; (R)-pantothenate biosynthesis; (R)-pantothenate from (R)-pantoate and beta-alanine: step 1/1.</text>
</comment>
<keyword evidence="5 8" id="KW-0547">Nucleotide-binding</keyword>
<dbReference type="CDD" id="cd00560">
    <property type="entry name" value="PanC"/>
    <property type="match status" value="1"/>
</dbReference>
<dbReference type="EMBL" id="QRGR01000015">
    <property type="protein sequence ID" value="RDV14454.1"/>
    <property type="molecule type" value="Genomic_DNA"/>
</dbReference>
<comment type="caution">
    <text evidence="9">The sequence shown here is derived from an EMBL/GenBank/DDBJ whole genome shotgun (WGS) entry which is preliminary data.</text>
</comment>
<dbReference type="NCBIfam" id="TIGR00125">
    <property type="entry name" value="cyt_tran_rel"/>
    <property type="match status" value="1"/>
</dbReference>
<dbReference type="UniPathway" id="UPA00028">
    <property type="reaction ID" value="UER00005"/>
</dbReference>
<dbReference type="AlphaFoldDB" id="A0A3D8LAV2"/>
<feature type="binding site" evidence="8">
    <location>
        <position position="61"/>
    </location>
    <ligand>
        <name>(R)-pantoate</name>
        <dbReference type="ChEBI" id="CHEBI:15980"/>
    </ligand>
</feature>
<dbReference type="InterPro" id="IPR004821">
    <property type="entry name" value="Cyt_trans-like"/>
</dbReference>
<keyword evidence="8" id="KW-0963">Cytoplasm</keyword>
<comment type="function">
    <text evidence="8">Catalyzes the condensation of pantoate with beta-alanine in an ATP-dependent reaction via a pantoyl-adenylate intermediate.</text>
</comment>
<evidence type="ECO:0000256" key="2">
    <source>
        <dbReference type="ARBA" id="ARBA00009256"/>
    </source>
</evidence>
<evidence type="ECO:0000256" key="7">
    <source>
        <dbReference type="ARBA" id="ARBA00048258"/>
    </source>
</evidence>
<dbReference type="NCBIfam" id="TIGR00018">
    <property type="entry name" value="panC"/>
    <property type="match status" value="1"/>
</dbReference>
<protein>
    <recommendedName>
        <fullName evidence="8">Pantothenate synthetase</fullName>
        <shortName evidence="8">PS</shortName>
        <ecNumber evidence="8">6.3.2.1</ecNumber>
    </recommendedName>
    <alternativeName>
        <fullName evidence="8">Pantoate--beta-alanine ligase</fullName>
    </alternativeName>
    <alternativeName>
        <fullName evidence="8">Pantoate-activating enzyme</fullName>
    </alternativeName>
</protein>
<dbReference type="PANTHER" id="PTHR21299">
    <property type="entry name" value="CYTIDYLATE KINASE/PANTOATE-BETA-ALANINE LIGASE"/>
    <property type="match status" value="1"/>
</dbReference>
<feature type="binding site" evidence="8">
    <location>
        <position position="154"/>
    </location>
    <ligand>
        <name>(R)-pantoate</name>
        <dbReference type="ChEBI" id="CHEBI:15980"/>
    </ligand>
</feature>
<dbReference type="HAMAP" id="MF_00158">
    <property type="entry name" value="PanC"/>
    <property type="match status" value="1"/>
</dbReference>
<keyword evidence="3 8" id="KW-0436">Ligase</keyword>
<dbReference type="Gene3D" id="3.30.1300.10">
    <property type="entry name" value="Pantoate-beta-alanine ligase, C-terminal domain"/>
    <property type="match status" value="1"/>
</dbReference>
<dbReference type="SUPFAM" id="SSF52374">
    <property type="entry name" value="Nucleotidylyl transferase"/>
    <property type="match status" value="1"/>
</dbReference>
<name>A0A3D8LAV2_9BACT</name>
<dbReference type="FunFam" id="3.40.50.620:FF:000013">
    <property type="entry name" value="Pantothenate synthetase"/>
    <property type="match status" value="1"/>
</dbReference>
<dbReference type="GO" id="GO:0004592">
    <property type="term" value="F:pantoate-beta-alanine ligase activity"/>
    <property type="evidence" value="ECO:0007669"/>
    <property type="project" value="UniProtKB-UniRule"/>
</dbReference>
<comment type="miscellaneous">
    <text evidence="8">The reaction proceeds by a bi uni uni bi ping pong mechanism.</text>
</comment>
<evidence type="ECO:0000256" key="8">
    <source>
        <dbReference type="HAMAP-Rule" id="MF_00158"/>
    </source>
</evidence>
<reference evidence="10" key="1">
    <citation type="submission" date="2018-08" db="EMBL/GenBank/DDBJ databases">
        <authorList>
            <person name="Liu Z.-W."/>
            <person name="Du Z.-J."/>
        </authorList>
    </citation>
    <scope>NUCLEOTIDE SEQUENCE [LARGE SCALE GENOMIC DNA]</scope>
    <source>
        <strain evidence="10">H4X</strain>
    </source>
</reference>
<evidence type="ECO:0000256" key="3">
    <source>
        <dbReference type="ARBA" id="ARBA00022598"/>
    </source>
</evidence>
<accession>A0A3D8LAV2</accession>
<evidence type="ECO:0000256" key="4">
    <source>
        <dbReference type="ARBA" id="ARBA00022655"/>
    </source>
</evidence>
<dbReference type="InterPro" id="IPR003721">
    <property type="entry name" value="Pantoate_ligase"/>
</dbReference>
<feature type="binding site" evidence="8">
    <location>
        <position position="177"/>
    </location>
    <ligand>
        <name>ATP</name>
        <dbReference type="ChEBI" id="CHEBI:30616"/>
    </ligand>
</feature>
<dbReference type="GO" id="GO:0005524">
    <property type="term" value="F:ATP binding"/>
    <property type="evidence" value="ECO:0007669"/>
    <property type="project" value="UniProtKB-KW"/>
</dbReference>